<keyword evidence="5" id="KW-0496">Mitochondrion</keyword>
<dbReference type="GO" id="GO:0000062">
    <property type="term" value="F:fatty-acyl-CoA binding"/>
    <property type="evidence" value="ECO:0007669"/>
    <property type="project" value="TreeGrafter"/>
</dbReference>
<organism evidence="7">
    <name type="scientific">mine drainage metagenome</name>
    <dbReference type="NCBI Taxonomy" id="410659"/>
    <lineage>
        <taxon>unclassified sequences</taxon>
        <taxon>metagenomes</taxon>
        <taxon>ecological metagenomes</taxon>
    </lineage>
</organism>
<evidence type="ECO:0000259" key="6">
    <source>
        <dbReference type="Pfam" id="PF00441"/>
    </source>
</evidence>
<dbReference type="Pfam" id="PF00441">
    <property type="entry name" value="Acyl-CoA_dh_1"/>
    <property type="match status" value="1"/>
</dbReference>
<dbReference type="InterPro" id="IPR009075">
    <property type="entry name" value="AcylCo_DH/oxidase_C"/>
</dbReference>
<keyword evidence="2" id="KW-0285">Flavoprotein</keyword>
<dbReference type="GO" id="GO:0050660">
    <property type="term" value="F:flavin adenine dinucleotide binding"/>
    <property type="evidence" value="ECO:0007669"/>
    <property type="project" value="TreeGrafter"/>
</dbReference>
<feature type="non-terminal residue" evidence="7">
    <location>
        <position position="1"/>
    </location>
</feature>
<reference evidence="7" key="1">
    <citation type="submission" date="2013-08" db="EMBL/GenBank/DDBJ databases">
        <authorList>
            <person name="Mendez C."/>
            <person name="Richter M."/>
            <person name="Ferrer M."/>
            <person name="Sanchez J."/>
        </authorList>
    </citation>
    <scope>NUCLEOTIDE SEQUENCE</scope>
</reference>
<protein>
    <submittedName>
        <fullName evidence="7">Glutaryl-CoA dehydrogenase</fullName>
    </submittedName>
</protein>
<keyword evidence="4" id="KW-0560">Oxidoreductase</keyword>
<sequence length="146" mass="16028">GLKGPLSCLTQARYGIAWGVIGAAQACLAQLLEYCGSRQLFGRPLSQNQAIQVRLADMSRRITGAQLMALELGRMKERGLMQPVHVSLAKWNNCRMALDIARDCRDMLGAAGISAEFAPIRHMLNLESVITYEGTETIHELSVGRE</sequence>
<evidence type="ECO:0000256" key="3">
    <source>
        <dbReference type="ARBA" id="ARBA00022946"/>
    </source>
</evidence>
<reference evidence="7" key="2">
    <citation type="journal article" date="2014" name="ISME J.">
        <title>Microbial stratification in low pH oxic and suboxic macroscopic growths along an acid mine drainage.</title>
        <authorList>
            <person name="Mendez-Garcia C."/>
            <person name="Mesa V."/>
            <person name="Sprenger R.R."/>
            <person name="Richter M."/>
            <person name="Diez M.S."/>
            <person name="Solano J."/>
            <person name="Bargiela R."/>
            <person name="Golyshina O.V."/>
            <person name="Manteca A."/>
            <person name="Ramos J.L."/>
            <person name="Gallego J.R."/>
            <person name="Llorente I."/>
            <person name="Martins Dos Santos V.A."/>
            <person name="Jensen O.N."/>
            <person name="Pelaez A.I."/>
            <person name="Sanchez J."/>
            <person name="Ferrer M."/>
        </authorList>
    </citation>
    <scope>NUCLEOTIDE SEQUENCE</scope>
</reference>
<evidence type="ECO:0000256" key="2">
    <source>
        <dbReference type="ARBA" id="ARBA00022630"/>
    </source>
</evidence>
<dbReference type="InterPro" id="IPR036250">
    <property type="entry name" value="AcylCo_DH-like_C"/>
</dbReference>
<accession>T0ZLU7</accession>
<comment type="subcellular location">
    <subcellularLocation>
        <location evidence="1">Mitochondrion</location>
    </subcellularLocation>
</comment>
<gene>
    <name evidence="7" type="ORF">B2A_14005</name>
</gene>
<dbReference type="PANTHER" id="PTHR42807">
    <property type="entry name" value="GLUTARYL-COA DEHYDROGENASE, MITOCHONDRIAL"/>
    <property type="match status" value="1"/>
</dbReference>
<dbReference type="GO" id="GO:0004361">
    <property type="term" value="F:glutaryl-CoA dehydrogenase activity"/>
    <property type="evidence" value="ECO:0007669"/>
    <property type="project" value="TreeGrafter"/>
</dbReference>
<comment type="caution">
    <text evidence="7">The sequence shown here is derived from an EMBL/GenBank/DDBJ whole genome shotgun (WGS) entry which is preliminary data.</text>
</comment>
<evidence type="ECO:0000313" key="7">
    <source>
        <dbReference type="EMBL" id="EQD30765.1"/>
    </source>
</evidence>
<proteinExistence type="predicted"/>
<dbReference type="GO" id="GO:0046949">
    <property type="term" value="P:fatty-acyl-CoA biosynthetic process"/>
    <property type="evidence" value="ECO:0007669"/>
    <property type="project" value="TreeGrafter"/>
</dbReference>
<dbReference type="EMBL" id="AUZZ01010155">
    <property type="protein sequence ID" value="EQD30765.1"/>
    <property type="molecule type" value="Genomic_DNA"/>
</dbReference>
<dbReference type="SUPFAM" id="SSF47203">
    <property type="entry name" value="Acyl-CoA dehydrogenase C-terminal domain-like"/>
    <property type="match status" value="1"/>
</dbReference>
<name>T0ZLU7_9ZZZZ</name>
<dbReference type="GO" id="GO:0005739">
    <property type="term" value="C:mitochondrion"/>
    <property type="evidence" value="ECO:0007669"/>
    <property type="project" value="UniProtKB-SubCell"/>
</dbReference>
<dbReference type="PANTHER" id="PTHR42807:SF1">
    <property type="entry name" value="GLUTARYL-COA DEHYDROGENASE, MITOCHONDRIAL"/>
    <property type="match status" value="1"/>
</dbReference>
<dbReference type="InterPro" id="IPR052033">
    <property type="entry name" value="Glutaryl-CoA_DH_mitochondrial"/>
</dbReference>
<evidence type="ECO:0000256" key="1">
    <source>
        <dbReference type="ARBA" id="ARBA00004173"/>
    </source>
</evidence>
<dbReference type="AlphaFoldDB" id="T0ZLU7"/>
<keyword evidence="3" id="KW-0809">Transit peptide</keyword>
<feature type="domain" description="Acyl-CoA dehydrogenase/oxidase C-terminal" evidence="6">
    <location>
        <begin position="4"/>
        <end position="145"/>
    </location>
</feature>
<evidence type="ECO:0000256" key="4">
    <source>
        <dbReference type="ARBA" id="ARBA00023002"/>
    </source>
</evidence>
<evidence type="ECO:0000256" key="5">
    <source>
        <dbReference type="ARBA" id="ARBA00023128"/>
    </source>
</evidence>
<dbReference type="Gene3D" id="1.20.140.10">
    <property type="entry name" value="Butyryl-CoA Dehydrogenase, subunit A, domain 3"/>
    <property type="match status" value="1"/>
</dbReference>
<dbReference type="GO" id="GO:0033539">
    <property type="term" value="P:fatty acid beta-oxidation using acyl-CoA dehydrogenase"/>
    <property type="evidence" value="ECO:0007669"/>
    <property type="project" value="TreeGrafter"/>
</dbReference>
<feature type="non-terminal residue" evidence="7">
    <location>
        <position position="146"/>
    </location>
</feature>